<dbReference type="RefSeq" id="WP_064468456.1">
    <property type="nucleotide sequence ID" value="NZ_LDJR01000056.1"/>
</dbReference>
<protein>
    <recommendedName>
        <fullName evidence="2">VanZ-like domain-containing protein</fullName>
    </recommendedName>
</protein>
<dbReference type="EMBL" id="LDJR01000056">
    <property type="protein sequence ID" value="OAK68441.1"/>
    <property type="molecule type" value="Genomic_DNA"/>
</dbReference>
<evidence type="ECO:0000259" key="2">
    <source>
        <dbReference type="Pfam" id="PF04892"/>
    </source>
</evidence>
<feature type="domain" description="VanZ-like" evidence="2">
    <location>
        <begin position="57"/>
        <end position="173"/>
    </location>
</feature>
<feature type="transmembrane region" description="Helical" evidence="1">
    <location>
        <begin position="51"/>
        <end position="70"/>
    </location>
</feature>
<sequence length="459" mass="52779">MRLQEIIGILKENFTLALGAVIVVGICFFLGYVIVYRKLMGGKKRLSKKQLLLTSLFIGYFMMVIGVTFLNRNSHYPGGVNLAFFSSYQEAWNSFSVREWQFLYLNILMFVPFGILLPLWHARFRKARWTIGLAAVFTLSIETFQLLTGFGVFELDDLFNNLLGAIIGYGIIMGILTIKDKGIKHTLFYFSPILIVVLLSGGMFAYYYTKEFGNLVIVPNYKTNMANATITNDVQLDDERKNVPIYQAPSYTKASGEEFAVDFFKRQHHDTGDMEVTVYPDEGIYQIQGYSIWFQFLDGGYRFTDFSSLDAKPKDTDEKTLNASVTAFGIDIPVETDFQKVETGIYEWTADKIVNGNQLIDGYLNVQYYNDDTVKYMDNQMITYDKVKDVQIKSEQEAYDEILAGKFKYYPENNRLETLHINQVEVTYYLDSKGFYQPVYAFQSIIDGRDMTIYIPGMD</sequence>
<dbReference type="PANTHER" id="PTHR36834">
    <property type="entry name" value="MEMBRANE PROTEIN-RELATED"/>
    <property type="match status" value="1"/>
</dbReference>
<comment type="caution">
    <text evidence="3">The sequence shown here is derived from an EMBL/GenBank/DDBJ whole genome shotgun (WGS) entry which is preliminary data.</text>
</comment>
<dbReference type="OrthoDB" id="9805025at2"/>
<feature type="transmembrane region" description="Helical" evidence="1">
    <location>
        <begin position="16"/>
        <end position="39"/>
    </location>
</feature>
<dbReference type="PANTHER" id="PTHR36834:SF1">
    <property type="entry name" value="INTEGRAL MEMBRANE PROTEIN"/>
    <property type="match status" value="1"/>
</dbReference>
<evidence type="ECO:0000313" key="4">
    <source>
        <dbReference type="Proteomes" id="UP000077881"/>
    </source>
</evidence>
<feature type="transmembrane region" description="Helical" evidence="1">
    <location>
        <begin position="132"/>
        <end position="153"/>
    </location>
</feature>
<dbReference type="STRING" id="217031.ABB05_15240"/>
<reference evidence="3 4" key="1">
    <citation type="submission" date="2015-05" db="EMBL/GenBank/DDBJ databases">
        <title>Comparison of genome.</title>
        <authorList>
            <person name="Zheng Z."/>
            <person name="Sun M."/>
        </authorList>
    </citation>
    <scope>NUCLEOTIDE SEQUENCE [LARGE SCALE GENOMIC DNA]</scope>
    <source>
        <strain evidence="3 4">G25-74</strain>
    </source>
</reference>
<dbReference type="Pfam" id="PF04892">
    <property type="entry name" value="VanZ"/>
    <property type="match status" value="1"/>
</dbReference>
<dbReference type="InterPro" id="IPR006976">
    <property type="entry name" value="VanZ-like"/>
</dbReference>
<proteinExistence type="predicted"/>
<dbReference type="InterPro" id="IPR053150">
    <property type="entry name" value="Teicoplanin_resist-assoc"/>
</dbReference>
<feature type="transmembrane region" description="Helical" evidence="1">
    <location>
        <begin position="187"/>
        <end position="208"/>
    </location>
</feature>
<evidence type="ECO:0000313" key="3">
    <source>
        <dbReference type="EMBL" id="OAK68441.1"/>
    </source>
</evidence>
<dbReference type="PATRIC" id="fig|217031.6.peg.3277"/>
<keyword evidence="4" id="KW-1185">Reference proteome</keyword>
<feature type="transmembrane region" description="Helical" evidence="1">
    <location>
        <begin position="159"/>
        <end position="178"/>
    </location>
</feature>
<accession>A0A177ZKC0</accession>
<keyword evidence="1" id="KW-0472">Membrane</keyword>
<dbReference type="Proteomes" id="UP000077881">
    <property type="component" value="Unassembled WGS sequence"/>
</dbReference>
<feature type="transmembrane region" description="Helical" evidence="1">
    <location>
        <begin position="102"/>
        <end position="120"/>
    </location>
</feature>
<name>A0A177ZKC0_9BACI</name>
<organism evidence="3 4">
    <name type="scientific">Lederbergia galactosidilytica</name>
    <dbReference type="NCBI Taxonomy" id="217031"/>
    <lineage>
        <taxon>Bacteria</taxon>
        <taxon>Bacillati</taxon>
        <taxon>Bacillota</taxon>
        <taxon>Bacilli</taxon>
        <taxon>Bacillales</taxon>
        <taxon>Bacillaceae</taxon>
        <taxon>Lederbergia</taxon>
    </lineage>
</organism>
<keyword evidence="1" id="KW-0812">Transmembrane</keyword>
<evidence type="ECO:0000256" key="1">
    <source>
        <dbReference type="SAM" id="Phobius"/>
    </source>
</evidence>
<dbReference type="AlphaFoldDB" id="A0A177ZKC0"/>
<gene>
    <name evidence="3" type="ORF">ABB05_15240</name>
</gene>
<keyword evidence="1" id="KW-1133">Transmembrane helix</keyword>